<reference evidence="4" key="1">
    <citation type="submission" date="2016-10" db="EMBL/GenBank/DDBJ databases">
        <authorList>
            <person name="Varghese N."/>
            <person name="Submissions S."/>
        </authorList>
    </citation>
    <scope>NUCLEOTIDE SEQUENCE [LARGE SCALE GENOMIC DNA]</scope>
    <source>
        <strain evidence="4">DSM 217</strain>
    </source>
</reference>
<protein>
    <submittedName>
        <fullName evidence="3">Type VI secretion system protein ImpA</fullName>
    </submittedName>
</protein>
<dbReference type="AlphaFoldDB" id="A0A1H2VTP5"/>
<dbReference type="STRING" id="1058.SAMN05421783_107163"/>
<dbReference type="NCBIfam" id="TIGR03363">
    <property type="entry name" value="VI_chp_8"/>
    <property type="match status" value="1"/>
</dbReference>
<evidence type="ECO:0000313" key="3">
    <source>
        <dbReference type="EMBL" id="SDW71636.1"/>
    </source>
</evidence>
<dbReference type="Pfam" id="PF06812">
    <property type="entry name" value="ImpA_N"/>
    <property type="match status" value="1"/>
</dbReference>
<feature type="region of interest" description="Disordered" evidence="1">
    <location>
        <begin position="248"/>
        <end position="282"/>
    </location>
</feature>
<accession>A0A1H2VTP5</accession>
<proteinExistence type="predicted"/>
<dbReference type="InterPro" id="IPR010657">
    <property type="entry name" value="ImpA_N"/>
</dbReference>
<dbReference type="Proteomes" id="UP000198816">
    <property type="component" value="Unassembled WGS sequence"/>
</dbReference>
<name>A0A1H2VTP5_THIRO</name>
<dbReference type="PANTHER" id="PTHR37951:SF1">
    <property type="entry name" value="TYPE VI SECRETION SYSTEM COMPONENT TSSA1"/>
    <property type="match status" value="1"/>
</dbReference>
<dbReference type="InterPro" id="IPR017740">
    <property type="entry name" value="TssA-like"/>
</dbReference>
<evidence type="ECO:0000256" key="1">
    <source>
        <dbReference type="SAM" id="MobiDB-lite"/>
    </source>
</evidence>
<dbReference type="RefSeq" id="WP_093030756.1">
    <property type="nucleotide sequence ID" value="NZ_FNNZ01000007.1"/>
</dbReference>
<keyword evidence="4" id="KW-1185">Reference proteome</keyword>
<evidence type="ECO:0000259" key="2">
    <source>
        <dbReference type="Pfam" id="PF06812"/>
    </source>
</evidence>
<evidence type="ECO:0000313" key="4">
    <source>
        <dbReference type="Proteomes" id="UP000198816"/>
    </source>
</evidence>
<organism evidence="3 4">
    <name type="scientific">Thiocapsa roseopersicina</name>
    <dbReference type="NCBI Taxonomy" id="1058"/>
    <lineage>
        <taxon>Bacteria</taxon>
        <taxon>Pseudomonadati</taxon>
        <taxon>Pseudomonadota</taxon>
        <taxon>Gammaproteobacteria</taxon>
        <taxon>Chromatiales</taxon>
        <taxon>Chromatiaceae</taxon>
        <taxon>Thiocapsa</taxon>
    </lineage>
</organism>
<sequence>MSDLDLDILLQPISAESPVGDDLEYDSDFLAMVQAAAGTPERRMGDSLVPAEEPDWRHVHTLAVALLKRSKDLRPAVFLARALLQTRGLPGLSDGLGVLTGLVSGFWDDLHPRLDPEEDMDPGARVNVLLDLCGHGTLLMPLRTTPLIRSRVFGHVTYRDIEIAEGKAAAPGDAQPRDSAAIAGAFQDCDLEELSSAALGANAALAGARALSDALATHVSADLMPDLSPLTDLLGAMQGVLQVRLDERRPASVTGVRSDPDAGPGGERPPPSTAGHPGVGIHSREDVVRSLDRICDYYLRFEPSSPVPLLLKRARRLVTGSFVDIVRDLAPDALPQIQKVCGIDDKG</sequence>
<dbReference type="OrthoDB" id="9771118at2"/>
<dbReference type="EMBL" id="FNNZ01000007">
    <property type="protein sequence ID" value="SDW71636.1"/>
    <property type="molecule type" value="Genomic_DNA"/>
</dbReference>
<dbReference type="PANTHER" id="PTHR37951">
    <property type="entry name" value="CYTOPLASMIC PROTEIN-RELATED"/>
    <property type="match status" value="1"/>
</dbReference>
<feature type="domain" description="ImpA N-terminal" evidence="2">
    <location>
        <begin position="10"/>
        <end position="133"/>
    </location>
</feature>
<gene>
    <name evidence="3" type="ORF">SAMN05421783_107163</name>
</gene>